<sequence length="86" mass="10027">MVYVALIMTGMMLVLIIGVLINHNRKNHQNVSERLIHDKKLEQQVVNLIRSNQDQDIIVGFVRDETGLNQYKAQEYIHKLQTERGL</sequence>
<keyword evidence="3" id="KW-1185">Reference proteome</keyword>
<organism evidence="2 3">
    <name type="scientific">Jeotgalibacillus terrae</name>
    <dbReference type="NCBI Taxonomy" id="587735"/>
    <lineage>
        <taxon>Bacteria</taxon>
        <taxon>Bacillati</taxon>
        <taxon>Bacillota</taxon>
        <taxon>Bacilli</taxon>
        <taxon>Bacillales</taxon>
        <taxon>Caryophanaceae</taxon>
        <taxon>Jeotgalibacillus</taxon>
    </lineage>
</organism>
<evidence type="ECO:0000256" key="1">
    <source>
        <dbReference type="SAM" id="Phobius"/>
    </source>
</evidence>
<dbReference type="RefSeq" id="WP_204730490.1">
    <property type="nucleotide sequence ID" value="NZ_JAFBDK010000018.1"/>
</dbReference>
<name>A0ABW5ZKW2_9BACL</name>
<evidence type="ECO:0000313" key="3">
    <source>
        <dbReference type="Proteomes" id="UP001597561"/>
    </source>
</evidence>
<evidence type="ECO:0000313" key="2">
    <source>
        <dbReference type="EMBL" id="MFD2913599.1"/>
    </source>
</evidence>
<reference evidence="3" key="1">
    <citation type="journal article" date="2019" name="Int. J. Syst. Evol. Microbiol.">
        <title>The Global Catalogue of Microorganisms (GCM) 10K type strain sequencing project: providing services to taxonomists for standard genome sequencing and annotation.</title>
        <authorList>
            <consortium name="The Broad Institute Genomics Platform"/>
            <consortium name="The Broad Institute Genome Sequencing Center for Infectious Disease"/>
            <person name="Wu L."/>
            <person name="Ma J."/>
        </authorList>
    </citation>
    <scope>NUCLEOTIDE SEQUENCE [LARGE SCALE GENOMIC DNA]</scope>
    <source>
        <strain evidence="3">KCTC 13528</strain>
    </source>
</reference>
<accession>A0ABW5ZKW2</accession>
<gene>
    <name evidence="2" type="ORF">ACFS5P_17050</name>
</gene>
<feature type="transmembrane region" description="Helical" evidence="1">
    <location>
        <begin position="6"/>
        <end position="24"/>
    </location>
</feature>
<dbReference type="EMBL" id="JBHUPG010000033">
    <property type="protein sequence ID" value="MFD2913599.1"/>
    <property type="molecule type" value="Genomic_DNA"/>
</dbReference>
<keyword evidence="1" id="KW-1133">Transmembrane helix</keyword>
<comment type="caution">
    <text evidence="2">The sequence shown here is derived from an EMBL/GenBank/DDBJ whole genome shotgun (WGS) entry which is preliminary data.</text>
</comment>
<keyword evidence="1" id="KW-0812">Transmembrane</keyword>
<proteinExistence type="predicted"/>
<protein>
    <submittedName>
        <fullName evidence="2">Uncharacterized protein</fullName>
    </submittedName>
</protein>
<dbReference type="Proteomes" id="UP001597561">
    <property type="component" value="Unassembled WGS sequence"/>
</dbReference>
<keyword evidence="1" id="KW-0472">Membrane</keyword>